<dbReference type="PIRSF" id="PIRSF000144">
    <property type="entry name" value="CbbBc"/>
    <property type="match status" value="1"/>
</dbReference>
<evidence type="ECO:0000313" key="12">
    <source>
        <dbReference type="EMBL" id="GHC05969.1"/>
    </source>
</evidence>
<comment type="caution">
    <text evidence="12">The sequence shown here is derived from an EMBL/GenBank/DDBJ whole genome shotgun (WGS) entry which is preliminary data.</text>
</comment>
<sequence>MKTRLTPRSDKNTPFRQWTGPLTEEIVLRPAEFGLGQLPNPQQPDATTESVCGYCATGCSLKVHLKDSEAFNLSADANYPVNLGMACPKGWESLAPLKATDRATTPLLRDASGKLNPITWEEAMLEMITRFKSIKQRHGGRALSWLSTGQIPSEEMAFLGALCKFGMGMIHGDGNTRQCMATAVAAYKESFGFDAPPYTYQDFEESDVLVFVGSNLCITHPIMWQRVMRNRRNPEIIVLDPRRTETAMAATKHLPLRPKSDLALLYCFARLLVENDWLDNDFIQAHTEGFSELKEFLLNGPYDLATVAELSGLDQGAIFEVARMIGSGKRVSLWWTMGVNQSYEGTRVAQAIINLALLTGNIGKPGTGANSITGQCNAMGSRLFSNSTNLLGGHKFTLAKDRSKIAGILGIEEDCIPQEDSWAYDEILEGVERGEIKGLWIIATNTAHSWINQNRWNKLREQLDFMVVQDMYHTSETAQMADLVLPAAGWGEKEGTFINSERRIGRTRKVSRAPGQALADFHIFQLVAHYWGCGELFNRWNSPEAVFKILTEVSKGQPCDISGIKDYAMIESEGGIQWPLPEGTEAFDTQRRLFADGQFFYPSGRAKLIFEAPRKLPEATDVEYPFTLLTGRGSSSQWHTQTRTGKSDVLRKLYPAKSYIEINPKDAERLGIESESKVVISSRRGEITASAHLTPITPVGSIFAPMHYREVNQLTHSSFDPQSRQPNYKACAVQVCKA</sequence>
<dbReference type="CDD" id="cd02754">
    <property type="entry name" value="MopB_Nitrate-R-NapA-like"/>
    <property type="match status" value="1"/>
</dbReference>
<dbReference type="InterPro" id="IPR041957">
    <property type="entry name" value="CT_Nitrate-R-NapA-like"/>
</dbReference>
<dbReference type="GO" id="GO:0042128">
    <property type="term" value="P:nitrate assimilation"/>
    <property type="evidence" value="ECO:0007669"/>
    <property type="project" value="UniProtKB-KW"/>
</dbReference>
<evidence type="ECO:0000256" key="7">
    <source>
        <dbReference type="ARBA" id="ARBA00023002"/>
    </source>
</evidence>
<comment type="cofactor">
    <cofactor evidence="1">
        <name>Mo-bis(molybdopterin guanine dinucleotide)</name>
        <dbReference type="ChEBI" id="CHEBI:60539"/>
    </cofactor>
</comment>
<keyword evidence="9" id="KW-0411">Iron-sulfur</keyword>
<name>A0A8J3DCL7_9BACT</name>
<evidence type="ECO:0000256" key="3">
    <source>
        <dbReference type="ARBA" id="ARBA00008747"/>
    </source>
</evidence>
<dbReference type="Pfam" id="PF00384">
    <property type="entry name" value="Molybdopterin"/>
    <property type="match status" value="1"/>
</dbReference>
<dbReference type="InterPro" id="IPR006657">
    <property type="entry name" value="MoPterin_dinucl-bd_dom"/>
</dbReference>
<keyword evidence="7" id="KW-0560">Oxidoreductase</keyword>
<dbReference type="Gene3D" id="2.20.25.90">
    <property type="entry name" value="ADC-like domains"/>
    <property type="match status" value="1"/>
</dbReference>
<reference evidence="12" key="2">
    <citation type="submission" date="2020-09" db="EMBL/GenBank/DDBJ databases">
        <authorList>
            <person name="Sun Q."/>
            <person name="Kim S."/>
        </authorList>
    </citation>
    <scope>NUCLEOTIDE SEQUENCE</scope>
    <source>
        <strain evidence="12">KCTC 12870</strain>
    </source>
</reference>
<dbReference type="InterPro" id="IPR050123">
    <property type="entry name" value="Prok_molybdopt-oxidoreductase"/>
</dbReference>
<dbReference type="InterPro" id="IPR006963">
    <property type="entry name" value="Mopterin_OxRdtase_4Fe-4S_dom"/>
</dbReference>
<organism evidence="12 13">
    <name type="scientific">Cerasicoccus arenae</name>
    <dbReference type="NCBI Taxonomy" id="424488"/>
    <lineage>
        <taxon>Bacteria</taxon>
        <taxon>Pseudomonadati</taxon>
        <taxon>Verrucomicrobiota</taxon>
        <taxon>Opitutia</taxon>
        <taxon>Puniceicoccales</taxon>
        <taxon>Cerasicoccaceae</taxon>
        <taxon>Cerasicoccus</taxon>
    </lineage>
</organism>
<evidence type="ECO:0000313" key="13">
    <source>
        <dbReference type="Proteomes" id="UP000642829"/>
    </source>
</evidence>
<evidence type="ECO:0000256" key="9">
    <source>
        <dbReference type="ARBA" id="ARBA00023014"/>
    </source>
</evidence>
<dbReference type="InterPro" id="IPR006656">
    <property type="entry name" value="Mopterin_OxRdtase"/>
</dbReference>
<comment type="similarity">
    <text evidence="3">Belongs to the prokaryotic molybdopterin-containing oxidoreductase family. NasA/NapA/NarB subfamily.</text>
</comment>
<dbReference type="Gene3D" id="2.40.40.20">
    <property type="match status" value="1"/>
</dbReference>
<evidence type="ECO:0000256" key="2">
    <source>
        <dbReference type="ARBA" id="ARBA00001966"/>
    </source>
</evidence>
<keyword evidence="5" id="KW-0500">Molybdenum</keyword>
<feature type="domain" description="4Fe-4S Mo/W bis-MGD-type" evidence="11">
    <location>
        <begin position="45"/>
        <end position="101"/>
    </location>
</feature>
<comment type="cofactor">
    <cofactor evidence="2">
        <name>[4Fe-4S] cluster</name>
        <dbReference type="ChEBI" id="CHEBI:49883"/>
    </cofactor>
</comment>
<dbReference type="GO" id="GO:0016491">
    <property type="term" value="F:oxidoreductase activity"/>
    <property type="evidence" value="ECO:0007669"/>
    <property type="project" value="UniProtKB-KW"/>
</dbReference>
<dbReference type="GO" id="GO:0046872">
    <property type="term" value="F:metal ion binding"/>
    <property type="evidence" value="ECO:0007669"/>
    <property type="project" value="UniProtKB-KW"/>
</dbReference>
<dbReference type="PANTHER" id="PTHR43105">
    <property type="entry name" value="RESPIRATORY NITRATE REDUCTASE"/>
    <property type="match status" value="1"/>
</dbReference>
<keyword evidence="4" id="KW-0004">4Fe-4S</keyword>
<evidence type="ECO:0000256" key="8">
    <source>
        <dbReference type="ARBA" id="ARBA00023004"/>
    </source>
</evidence>
<dbReference type="GO" id="GO:0045333">
    <property type="term" value="P:cellular respiration"/>
    <property type="evidence" value="ECO:0007669"/>
    <property type="project" value="UniProtKB-ARBA"/>
</dbReference>
<evidence type="ECO:0000259" key="11">
    <source>
        <dbReference type="PROSITE" id="PS51669"/>
    </source>
</evidence>
<keyword evidence="13" id="KW-1185">Reference proteome</keyword>
<evidence type="ECO:0000256" key="6">
    <source>
        <dbReference type="ARBA" id="ARBA00022723"/>
    </source>
</evidence>
<dbReference type="GO" id="GO:0051539">
    <property type="term" value="F:4 iron, 4 sulfur cluster binding"/>
    <property type="evidence" value="ECO:0007669"/>
    <property type="project" value="UniProtKB-KW"/>
</dbReference>
<dbReference type="GO" id="GO:0016020">
    <property type="term" value="C:membrane"/>
    <property type="evidence" value="ECO:0007669"/>
    <property type="project" value="TreeGrafter"/>
</dbReference>
<dbReference type="SUPFAM" id="SSF53706">
    <property type="entry name" value="Formate dehydrogenase/DMSO reductase, domains 1-3"/>
    <property type="match status" value="1"/>
</dbReference>
<dbReference type="Gene3D" id="3.40.50.740">
    <property type="match status" value="1"/>
</dbReference>
<dbReference type="Pfam" id="PF01568">
    <property type="entry name" value="Molydop_binding"/>
    <property type="match status" value="1"/>
</dbReference>
<dbReference type="InterPro" id="IPR027467">
    <property type="entry name" value="MopterinOxRdtase_cofactor_BS"/>
</dbReference>
<dbReference type="Proteomes" id="UP000642829">
    <property type="component" value="Unassembled WGS sequence"/>
</dbReference>
<evidence type="ECO:0000256" key="10">
    <source>
        <dbReference type="ARBA" id="ARBA00023063"/>
    </source>
</evidence>
<accession>A0A8J3DCL7</accession>
<dbReference type="SMART" id="SM00926">
    <property type="entry name" value="Molybdop_Fe4S4"/>
    <property type="match status" value="1"/>
</dbReference>
<dbReference type="CDD" id="cd02791">
    <property type="entry name" value="MopB_CT_Nitrate-R-NapA-like"/>
    <property type="match status" value="1"/>
</dbReference>
<reference evidence="12" key="1">
    <citation type="journal article" date="2014" name="Int. J. Syst. Evol. Microbiol.">
        <title>Complete genome sequence of Corynebacterium casei LMG S-19264T (=DSM 44701T), isolated from a smear-ripened cheese.</title>
        <authorList>
            <consortium name="US DOE Joint Genome Institute (JGI-PGF)"/>
            <person name="Walter F."/>
            <person name="Albersmeier A."/>
            <person name="Kalinowski J."/>
            <person name="Ruckert C."/>
        </authorList>
    </citation>
    <scope>NUCLEOTIDE SEQUENCE</scope>
    <source>
        <strain evidence="12">KCTC 12870</strain>
    </source>
</reference>
<gene>
    <name evidence="12" type="primary">narB</name>
    <name evidence="12" type="ORF">GCM10007047_23700</name>
</gene>
<keyword evidence="8" id="KW-0408">Iron</keyword>
<dbReference type="InterPro" id="IPR009010">
    <property type="entry name" value="Asp_de-COase-like_dom_sf"/>
</dbReference>
<dbReference type="SUPFAM" id="SSF50692">
    <property type="entry name" value="ADC-like"/>
    <property type="match status" value="1"/>
</dbReference>
<protein>
    <submittedName>
        <fullName evidence="12">Nitrate reductase catalytic subunit</fullName>
    </submittedName>
</protein>
<dbReference type="Pfam" id="PF04879">
    <property type="entry name" value="Molybdop_Fe4S4"/>
    <property type="match status" value="1"/>
</dbReference>
<proteinExistence type="inferred from homology"/>
<dbReference type="RefSeq" id="WP_189515428.1">
    <property type="nucleotide sequence ID" value="NZ_BMXG01000015.1"/>
</dbReference>
<evidence type="ECO:0000256" key="5">
    <source>
        <dbReference type="ARBA" id="ARBA00022505"/>
    </source>
</evidence>
<dbReference type="AlphaFoldDB" id="A0A8J3DCL7"/>
<dbReference type="GO" id="GO:0043546">
    <property type="term" value="F:molybdopterin cofactor binding"/>
    <property type="evidence" value="ECO:0007669"/>
    <property type="project" value="InterPro"/>
</dbReference>
<evidence type="ECO:0000256" key="4">
    <source>
        <dbReference type="ARBA" id="ARBA00022485"/>
    </source>
</evidence>
<keyword evidence="10" id="KW-0534">Nitrate assimilation</keyword>
<dbReference type="PROSITE" id="PS00551">
    <property type="entry name" value="MOLYBDOPTERIN_PROK_1"/>
    <property type="match status" value="1"/>
</dbReference>
<dbReference type="Gene3D" id="3.40.228.10">
    <property type="entry name" value="Dimethylsulfoxide Reductase, domain 2"/>
    <property type="match status" value="1"/>
</dbReference>
<keyword evidence="6" id="KW-0479">Metal-binding</keyword>
<evidence type="ECO:0000256" key="1">
    <source>
        <dbReference type="ARBA" id="ARBA00001942"/>
    </source>
</evidence>
<dbReference type="PROSITE" id="PS51669">
    <property type="entry name" value="4FE4S_MOW_BIS_MGD"/>
    <property type="match status" value="1"/>
</dbReference>
<dbReference type="PANTHER" id="PTHR43105:SF10">
    <property type="entry name" value="NADH-QUINONE OXIDOREDUCTASE SUBUNIT G"/>
    <property type="match status" value="1"/>
</dbReference>
<dbReference type="EMBL" id="BMXG01000015">
    <property type="protein sequence ID" value="GHC05969.1"/>
    <property type="molecule type" value="Genomic_DNA"/>
</dbReference>